<dbReference type="EMBL" id="CP051140">
    <property type="protein sequence ID" value="QIW98033.1"/>
    <property type="molecule type" value="Genomic_DNA"/>
</dbReference>
<evidence type="ECO:0000313" key="3">
    <source>
        <dbReference type="Proteomes" id="UP000503462"/>
    </source>
</evidence>
<reference evidence="2 3" key="1">
    <citation type="journal article" date="2016" name="Sci. Rep.">
        <title>Peltaster fructicola genome reveals evolution from an invasive phytopathogen to an ectophytic parasite.</title>
        <authorList>
            <person name="Xu C."/>
            <person name="Chen H."/>
            <person name="Gleason M.L."/>
            <person name="Xu J.R."/>
            <person name="Liu H."/>
            <person name="Zhang R."/>
            <person name="Sun G."/>
        </authorList>
    </citation>
    <scope>NUCLEOTIDE SEQUENCE [LARGE SCALE GENOMIC DNA]</scope>
    <source>
        <strain evidence="2 3">LNHT1506</strain>
    </source>
</reference>
<dbReference type="InterPro" id="IPR051783">
    <property type="entry name" value="NAD(P)-dependent_oxidoreduct"/>
</dbReference>
<evidence type="ECO:0000259" key="1">
    <source>
        <dbReference type="Pfam" id="PF01370"/>
    </source>
</evidence>
<protein>
    <recommendedName>
        <fullName evidence="1">NAD-dependent epimerase/dehydratase domain-containing protein</fullName>
    </recommendedName>
</protein>
<dbReference type="PANTHER" id="PTHR48079:SF6">
    <property type="entry name" value="NAD(P)-BINDING DOMAIN-CONTAINING PROTEIN-RELATED"/>
    <property type="match status" value="1"/>
</dbReference>
<dbReference type="InterPro" id="IPR001509">
    <property type="entry name" value="Epimerase_deHydtase"/>
</dbReference>
<sequence>MSTGKKVFIVGPGFIGSNVLDLLVAEGYSVRALVRRQEAGKDIKAWGAEPVIGELDDTKLISEEASQSDIVIHAATADHLPSAQGVLDGVKTRASKGLSTIYIHTSGASVFDDGAEGAYKNDKVYRDDKPEEIDTVADTAPHREIDLAILKVKKELQDKAKIVIMVPPLIYGYIPKHDRLSIQIPKLTRFAIEHGYAGHMGEGLSVISTIHVLDLARAYIYVLHHLENTSASDSDLINPYYFIESSHDKEPSWREVAEAIGEGLHKSGHLDDPKPHTLAKDQYGDLFAFSPGPVFGLNTRTRSVRLPKLGWKPQEIDWRSSFLDAELPQILKES</sequence>
<evidence type="ECO:0000313" key="2">
    <source>
        <dbReference type="EMBL" id="QIW98033.1"/>
    </source>
</evidence>
<dbReference type="Gene3D" id="3.40.50.720">
    <property type="entry name" value="NAD(P)-binding Rossmann-like Domain"/>
    <property type="match status" value="1"/>
</dbReference>
<dbReference type="Proteomes" id="UP000503462">
    <property type="component" value="Chromosome 2"/>
</dbReference>
<name>A0A6H0XTH1_9PEZI</name>
<dbReference type="GO" id="GO:0004029">
    <property type="term" value="F:aldehyde dehydrogenase (NAD+) activity"/>
    <property type="evidence" value="ECO:0007669"/>
    <property type="project" value="TreeGrafter"/>
</dbReference>
<dbReference type="OrthoDB" id="2130169at2759"/>
<organism evidence="2 3">
    <name type="scientific">Peltaster fructicola</name>
    <dbReference type="NCBI Taxonomy" id="286661"/>
    <lineage>
        <taxon>Eukaryota</taxon>
        <taxon>Fungi</taxon>
        <taxon>Dikarya</taxon>
        <taxon>Ascomycota</taxon>
        <taxon>Pezizomycotina</taxon>
        <taxon>Dothideomycetes</taxon>
        <taxon>Dothideomycetes incertae sedis</taxon>
        <taxon>Peltaster</taxon>
    </lineage>
</organism>
<dbReference type="Pfam" id="PF01370">
    <property type="entry name" value="Epimerase"/>
    <property type="match status" value="1"/>
</dbReference>
<feature type="domain" description="NAD-dependent epimerase/dehydratase" evidence="1">
    <location>
        <begin position="11"/>
        <end position="228"/>
    </location>
</feature>
<accession>A0A6H0XTH1</accession>
<dbReference type="GO" id="GO:0005737">
    <property type="term" value="C:cytoplasm"/>
    <property type="evidence" value="ECO:0007669"/>
    <property type="project" value="TreeGrafter"/>
</dbReference>
<dbReference type="AlphaFoldDB" id="A0A6H0XTH1"/>
<gene>
    <name evidence="2" type="ORF">AMS68_003551</name>
</gene>
<dbReference type="InterPro" id="IPR036291">
    <property type="entry name" value="NAD(P)-bd_dom_sf"/>
</dbReference>
<dbReference type="SUPFAM" id="SSF51735">
    <property type="entry name" value="NAD(P)-binding Rossmann-fold domains"/>
    <property type="match status" value="1"/>
</dbReference>
<keyword evidence="3" id="KW-1185">Reference proteome</keyword>
<proteinExistence type="predicted"/>
<dbReference type="PANTHER" id="PTHR48079">
    <property type="entry name" value="PROTEIN YEEZ"/>
    <property type="match status" value="1"/>
</dbReference>